<dbReference type="EMBL" id="CM056743">
    <property type="protein sequence ID" value="KAJ8672441.1"/>
    <property type="molecule type" value="Genomic_DNA"/>
</dbReference>
<accession>A0ACC2NMT7</accession>
<proteinExistence type="predicted"/>
<keyword evidence="2" id="KW-1185">Reference proteome</keyword>
<evidence type="ECO:0000313" key="2">
    <source>
        <dbReference type="Proteomes" id="UP001239111"/>
    </source>
</evidence>
<reference evidence="1" key="1">
    <citation type="submission" date="2023-04" db="EMBL/GenBank/DDBJ databases">
        <title>A chromosome-level genome assembly of the parasitoid wasp Eretmocerus hayati.</title>
        <authorList>
            <person name="Zhong Y."/>
            <person name="Liu S."/>
            <person name="Liu Y."/>
        </authorList>
    </citation>
    <scope>NUCLEOTIDE SEQUENCE</scope>
    <source>
        <strain evidence="1">ZJU_SS_LIU_2023</strain>
    </source>
</reference>
<evidence type="ECO:0000313" key="1">
    <source>
        <dbReference type="EMBL" id="KAJ8672441.1"/>
    </source>
</evidence>
<protein>
    <submittedName>
        <fullName evidence="1">Uncharacterized protein</fullName>
    </submittedName>
</protein>
<comment type="caution">
    <text evidence="1">The sequence shown here is derived from an EMBL/GenBank/DDBJ whole genome shotgun (WGS) entry which is preliminary data.</text>
</comment>
<organism evidence="1 2">
    <name type="scientific">Eretmocerus hayati</name>
    <dbReference type="NCBI Taxonomy" id="131215"/>
    <lineage>
        <taxon>Eukaryota</taxon>
        <taxon>Metazoa</taxon>
        <taxon>Ecdysozoa</taxon>
        <taxon>Arthropoda</taxon>
        <taxon>Hexapoda</taxon>
        <taxon>Insecta</taxon>
        <taxon>Pterygota</taxon>
        <taxon>Neoptera</taxon>
        <taxon>Endopterygota</taxon>
        <taxon>Hymenoptera</taxon>
        <taxon>Apocrita</taxon>
        <taxon>Proctotrupomorpha</taxon>
        <taxon>Chalcidoidea</taxon>
        <taxon>Aphelinidae</taxon>
        <taxon>Aphelininae</taxon>
        <taxon>Eretmocerus</taxon>
    </lineage>
</organism>
<gene>
    <name evidence="1" type="ORF">QAD02_003700</name>
</gene>
<sequence length="127" mass="14478">MYTLRPRTSRIEPQALNNVRNNVYEHQIGTESSESNVSNDQSEADSDKGSCALNSSEISSLDSTLEGKPLRLQQIRDLSHRLRWPISKYKGENGFMWRTNFGVKLLQGVHSIPDFEIPEFPNIPRGF</sequence>
<dbReference type="Proteomes" id="UP001239111">
    <property type="component" value="Chromosome 3"/>
</dbReference>
<name>A0ACC2NMT7_9HYME</name>